<organism evidence="2">
    <name type="scientific">Chromera velia CCMP2878</name>
    <dbReference type="NCBI Taxonomy" id="1169474"/>
    <lineage>
        <taxon>Eukaryota</taxon>
        <taxon>Sar</taxon>
        <taxon>Alveolata</taxon>
        <taxon>Colpodellida</taxon>
        <taxon>Chromeraceae</taxon>
        <taxon>Chromera</taxon>
    </lineage>
</organism>
<dbReference type="EMBL" id="CDMZ01002790">
    <property type="protein sequence ID" value="CEM43909.1"/>
    <property type="molecule type" value="Genomic_DNA"/>
</dbReference>
<evidence type="ECO:0000256" key="1">
    <source>
        <dbReference type="SAM" id="MobiDB-lite"/>
    </source>
</evidence>
<dbReference type="AlphaFoldDB" id="A0A0G4HIS0"/>
<feature type="compositionally biased region" description="Basic and acidic residues" evidence="1">
    <location>
        <begin position="49"/>
        <end position="128"/>
    </location>
</feature>
<feature type="region of interest" description="Disordered" evidence="1">
    <location>
        <begin position="1"/>
        <end position="151"/>
    </location>
</feature>
<reference evidence="2" key="1">
    <citation type="submission" date="2014-11" db="EMBL/GenBank/DDBJ databases">
        <authorList>
            <person name="Otto D Thomas"/>
            <person name="Naeem Raeece"/>
        </authorList>
    </citation>
    <scope>NUCLEOTIDE SEQUENCE</scope>
</reference>
<dbReference type="VEuPathDB" id="CryptoDB:Cvel_27900"/>
<sequence>MVSGGSLSGSAGVLCPKINGHTRSAGGPPPSPSASSSESIMTIDCESDSGGREDETMGGREDEATGGREDETMGGREDEATGGREDETMGGREDEATGGREDETMGGREDEATGGREDEAMKDAKDPQNGKTMLQGGIRRSPDASFPSLCQLPPGPPGATCEGGIGSCLCPIHCLTVPGGGRDVGSKPPPPSFETTV</sequence>
<feature type="compositionally biased region" description="Low complexity" evidence="1">
    <location>
        <begin position="1"/>
        <end position="14"/>
    </location>
</feature>
<evidence type="ECO:0000313" key="2">
    <source>
        <dbReference type="EMBL" id="CEM43909.1"/>
    </source>
</evidence>
<accession>A0A0G4HIS0</accession>
<protein>
    <submittedName>
        <fullName evidence="2">Uncharacterized protein</fullName>
    </submittedName>
</protein>
<name>A0A0G4HIS0_9ALVE</name>
<gene>
    <name evidence="2" type="ORF">Cvel_27900</name>
</gene>
<proteinExistence type="predicted"/>